<evidence type="ECO:0000256" key="1">
    <source>
        <dbReference type="SAM" id="MobiDB-lite"/>
    </source>
</evidence>
<dbReference type="PANTHER" id="PTHR42905:SF2">
    <property type="entry name" value="PHOSPHOENOLPYRUVATE CARBOXYLASE FAMILY PROTEIN"/>
    <property type="match status" value="1"/>
</dbReference>
<dbReference type="PANTHER" id="PTHR42905">
    <property type="entry name" value="PHOSPHOENOLPYRUVATE CARBOXYLASE"/>
    <property type="match status" value="1"/>
</dbReference>
<feature type="region of interest" description="Disordered" evidence="1">
    <location>
        <begin position="191"/>
        <end position="212"/>
    </location>
</feature>
<dbReference type="Proteomes" id="UP000288805">
    <property type="component" value="Unassembled WGS sequence"/>
</dbReference>
<gene>
    <name evidence="2" type="ORF">CK203_063044</name>
</gene>
<name>A0A438G5M1_VITVI</name>
<evidence type="ECO:0000313" key="3">
    <source>
        <dbReference type="Proteomes" id="UP000288805"/>
    </source>
</evidence>
<sequence length="310" mass="34195">MLNPQIACPTPYLGTGPCIVSIPQSCIASIPVLHCLSTAYHCHCLCLNFASAHIWHDAHVVQVTAHSIMPMMQPFKAFHALHLSRFKRAMWHYTVVPANRVMPVGDALRAIKGGRIPSPGSMPTFEEIKETLGFNSYYEEEKRYATSTGQVSWQRGFPDSGRAPKFLLTEIASLLLFLILINMGYMPASSNTYSSQQRAQDDTQQRGQNSQDSVVEVLTPDAYYGPDGSKVPFAGIWSRTLRIKITGRDGIDKLDVRIPAGFLEGITNIVPALGGVNIKELLDDAAEELGGKLLIDFNDAMGDRIQVFLE</sequence>
<dbReference type="AlphaFoldDB" id="A0A438G5M1"/>
<proteinExistence type="predicted"/>
<protein>
    <submittedName>
        <fullName evidence="2">Uncharacterized protein</fullName>
    </submittedName>
</protein>
<comment type="caution">
    <text evidence="2">The sequence shown here is derived from an EMBL/GenBank/DDBJ whole genome shotgun (WGS) entry which is preliminary data.</text>
</comment>
<dbReference type="EMBL" id="QGNW01000581">
    <property type="protein sequence ID" value="RVW67488.1"/>
    <property type="molecule type" value="Genomic_DNA"/>
</dbReference>
<evidence type="ECO:0000313" key="2">
    <source>
        <dbReference type="EMBL" id="RVW67488.1"/>
    </source>
</evidence>
<organism evidence="2 3">
    <name type="scientific">Vitis vinifera</name>
    <name type="common">Grape</name>
    <dbReference type="NCBI Taxonomy" id="29760"/>
    <lineage>
        <taxon>Eukaryota</taxon>
        <taxon>Viridiplantae</taxon>
        <taxon>Streptophyta</taxon>
        <taxon>Embryophyta</taxon>
        <taxon>Tracheophyta</taxon>
        <taxon>Spermatophyta</taxon>
        <taxon>Magnoliopsida</taxon>
        <taxon>eudicotyledons</taxon>
        <taxon>Gunneridae</taxon>
        <taxon>Pentapetalae</taxon>
        <taxon>rosids</taxon>
        <taxon>Vitales</taxon>
        <taxon>Vitaceae</taxon>
        <taxon>Viteae</taxon>
        <taxon>Vitis</taxon>
    </lineage>
</organism>
<reference evidence="2 3" key="1">
    <citation type="journal article" date="2018" name="PLoS Genet.">
        <title>Population sequencing reveals clonal diversity and ancestral inbreeding in the grapevine cultivar Chardonnay.</title>
        <authorList>
            <person name="Roach M.J."/>
            <person name="Johnson D.L."/>
            <person name="Bohlmann J."/>
            <person name="van Vuuren H.J."/>
            <person name="Jones S.J."/>
            <person name="Pretorius I.S."/>
            <person name="Schmidt S.A."/>
            <person name="Borneman A.R."/>
        </authorList>
    </citation>
    <scope>NUCLEOTIDE SEQUENCE [LARGE SCALE GENOMIC DNA]</scope>
    <source>
        <strain evidence="3">cv. Chardonnay</strain>
        <tissue evidence="2">Leaf</tissue>
    </source>
</reference>
<accession>A0A438G5M1</accession>